<accession>A0ABZ1Z7P2</accession>
<protein>
    <submittedName>
        <fullName evidence="1">Uncharacterized protein</fullName>
    </submittedName>
</protein>
<proteinExistence type="predicted"/>
<organism evidence="1 2">
    <name type="scientific">Nocardia vinacea</name>
    <dbReference type="NCBI Taxonomy" id="96468"/>
    <lineage>
        <taxon>Bacteria</taxon>
        <taxon>Bacillati</taxon>
        <taxon>Actinomycetota</taxon>
        <taxon>Actinomycetes</taxon>
        <taxon>Mycobacteriales</taxon>
        <taxon>Nocardiaceae</taxon>
        <taxon>Nocardia</taxon>
    </lineage>
</organism>
<name>A0ABZ1Z7P2_9NOCA</name>
<dbReference type="Proteomes" id="UP001432062">
    <property type="component" value="Chromosome"/>
</dbReference>
<dbReference type="RefSeq" id="WP_329414894.1">
    <property type="nucleotide sequence ID" value="NZ_CP109441.1"/>
</dbReference>
<sequence>MGSFEDPTPDHLAALAQQSTWAEVRPLLRPILRPTTYKQAALDNLLHRWPEATEIDIRFVSRPAFPFVDELVAIDLPNTRTVITYSTMALWPVSADEVFAAARDNLEAIAQPHNPRGNAILTRTDRDGSAYLTSWPLAPGWLASFSQRYAGRRPVVFMPDIDTLIVVPDIPHLLARVYRQVEQQYVDARQRLSPQGYTLDEDDTVVPFDRAGRHEQHQAAVRAGYRLAMWEYAVQAHWLTQALERDLEFTRYDLKMAIVGDIKPAGTDTHPYTYTVWGQGVDYLLPAADYIMFADNNTVPVCTVPLTAALEITGLTPIPGMSPIRFEARFWPDDTMLTQLKQASVAL</sequence>
<dbReference type="EMBL" id="CP109441">
    <property type="protein sequence ID" value="WUV50107.1"/>
    <property type="molecule type" value="Genomic_DNA"/>
</dbReference>
<evidence type="ECO:0000313" key="1">
    <source>
        <dbReference type="EMBL" id="WUV50107.1"/>
    </source>
</evidence>
<evidence type="ECO:0000313" key="2">
    <source>
        <dbReference type="Proteomes" id="UP001432062"/>
    </source>
</evidence>
<gene>
    <name evidence="1" type="ORF">OG563_19080</name>
</gene>
<reference evidence="1" key="1">
    <citation type="submission" date="2022-10" db="EMBL/GenBank/DDBJ databases">
        <title>The complete genomes of actinobacterial strains from the NBC collection.</title>
        <authorList>
            <person name="Joergensen T.S."/>
            <person name="Alvarez Arevalo M."/>
            <person name="Sterndorff E.B."/>
            <person name="Faurdal D."/>
            <person name="Vuksanovic O."/>
            <person name="Mourched A.-S."/>
            <person name="Charusanti P."/>
            <person name="Shaw S."/>
            <person name="Blin K."/>
            <person name="Weber T."/>
        </authorList>
    </citation>
    <scope>NUCLEOTIDE SEQUENCE</scope>
    <source>
        <strain evidence="1">NBC_01482</strain>
    </source>
</reference>
<keyword evidence="2" id="KW-1185">Reference proteome</keyword>